<dbReference type="AlphaFoldDB" id="A0A6A5QUC7"/>
<name>A0A6A5QUC7_AMPQU</name>
<dbReference type="OrthoDB" id="3776715at2759"/>
<accession>A0A6A5QUC7</accession>
<keyword evidence="2" id="KW-1185">Reference proteome</keyword>
<protein>
    <submittedName>
        <fullName evidence="1">Uncharacterized protein</fullName>
    </submittedName>
</protein>
<organism evidence="1 2">
    <name type="scientific">Ampelomyces quisqualis</name>
    <name type="common">Powdery mildew agent</name>
    <dbReference type="NCBI Taxonomy" id="50730"/>
    <lineage>
        <taxon>Eukaryota</taxon>
        <taxon>Fungi</taxon>
        <taxon>Dikarya</taxon>
        <taxon>Ascomycota</taxon>
        <taxon>Pezizomycotina</taxon>
        <taxon>Dothideomycetes</taxon>
        <taxon>Pleosporomycetidae</taxon>
        <taxon>Pleosporales</taxon>
        <taxon>Pleosporineae</taxon>
        <taxon>Phaeosphaeriaceae</taxon>
        <taxon>Ampelomyces</taxon>
    </lineage>
</organism>
<dbReference type="EMBL" id="ML979133">
    <property type="protein sequence ID" value="KAF1919295.1"/>
    <property type="molecule type" value="Genomic_DNA"/>
</dbReference>
<gene>
    <name evidence="1" type="ORF">BDU57DRAFT_430534</name>
</gene>
<reference evidence="1" key="1">
    <citation type="journal article" date="2020" name="Stud. Mycol.">
        <title>101 Dothideomycetes genomes: a test case for predicting lifestyles and emergence of pathogens.</title>
        <authorList>
            <person name="Haridas S."/>
            <person name="Albert R."/>
            <person name="Binder M."/>
            <person name="Bloem J."/>
            <person name="Labutti K."/>
            <person name="Salamov A."/>
            <person name="Andreopoulos B."/>
            <person name="Baker S."/>
            <person name="Barry K."/>
            <person name="Bills G."/>
            <person name="Bluhm B."/>
            <person name="Cannon C."/>
            <person name="Castanera R."/>
            <person name="Culley D."/>
            <person name="Daum C."/>
            <person name="Ezra D."/>
            <person name="Gonzalez J."/>
            <person name="Henrissat B."/>
            <person name="Kuo A."/>
            <person name="Liang C."/>
            <person name="Lipzen A."/>
            <person name="Lutzoni F."/>
            <person name="Magnuson J."/>
            <person name="Mondo S."/>
            <person name="Nolan M."/>
            <person name="Ohm R."/>
            <person name="Pangilinan J."/>
            <person name="Park H.-J."/>
            <person name="Ramirez L."/>
            <person name="Alfaro M."/>
            <person name="Sun H."/>
            <person name="Tritt A."/>
            <person name="Yoshinaga Y."/>
            <person name="Zwiers L.-H."/>
            <person name="Turgeon B."/>
            <person name="Goodwin S."/>
            <person name="Spatafora J."/>
            <person name="Crous P."/>
            <person name="Grigoriev I."/>
        </authorList>
    </citation>
    <scope>NUCLEOTIDE SEQUENCE</scope>
    <source>
        <strain evidence="1">HMLAC05119</strain>
    </source>
</reference>
<sequence length="170" mass="18696">RSTLAEKPELDVILAATKQEYKGQQYLPLTTHTIHSLSPYWKGEKPIADTTIFQRIMIGQEVNGIHADHVIAALERIGGHCHHLLIFSSVQTSDLGGVFNREAGNVEPGNDWVSILKCFPHLKHLVFVCQAVDPVELSRGTLGALHAAVASRQVPQPFEGFKYEGPVALL</sequence>
<feature type="non-terminal residue" evidence="1">
    <location>
        <position position="1"/>
    </location>
</feature>
<dbReference type="Proteomes" id="UP000800096">
    <property type="component" value="Unassembled WGS sequence"/>
</dbReference>
<evidence type="ECO:0000313" key="2">
    <source>
        <dbReference type="Proteomes" id="UP000800096"/>
    </source>
</evidence>
<proteinExistence type="predicted"/>
<evidence type="ECO:0000313" key="1">
    <source>
        <dbReference type="EMBL" id="KAF1919295.1"/>
    </source>
</evidence>
<feature type="non-terminal residue" evidence="1">
    <location>
        <position position="170"/>
    </location>
</feature>